<feature type="compositionally biased region" description="Polar residues" evidence="1">
    <location>
        <begin position="1"/>
        <end position="10"/>
    </location>
</feature>
<protein>
    <submittedName>
        <fullName evidence="2">Uncharacterized protein</fullName>
    </submittedName>
</protein>
<name>A0AAN7W6Z4_9PEZI</name>
<feature type="compositionally biased region" description="Basic and acidic residues" evidence="1">
    <location>
        <begin position="33"/>
        <end position="46"/>
    </location>
</feature>
<dbReference type="EMBL" id="JAVRQU010000007">
    <property type="protein sequence ID" value="KAK5700865.1"/>
    <property type="molecule type" value="Genomic_DNA"/>
</dbReference>
<feature type="compositionally biased region" description="Basic and acidic residues" evidence="1">
    <location>
        <begin position="11"/>
        <end position="25"/>
    </location>
</feature>
<proteinExistence type="predicted"/>
<evidence type="ECO:0000256" key="1">
    <source>
        <dbReference type="SAM" id="MobiDB-lite"/>
    </source>
</evidence>
<accession>A0AAN7W6Z4</accession>
<sequence>MSEPSQNTSIDETKKPVEEPKELTKSRVVRSTSENERPEARYNTRLDDYDTVSMTVATGSGPDAMLSSRNFIPERRRWSGGNWNYQLVDMNFASYNDGAWYAERKLSFSK</sequence>
<organism evidence="2 3">
    <name type="scientific">Elasticomyces elasticus</name>
    <dbReference type="NCBI Taxonomy" id="574655"/>
    <lineage>
        <taxon>Eukaryota</taxon>
        <taxon>Fungi</taxon>
        <taxon>Dikarya</taxon>
        <taxon>Ascomycota</taxon>
        <taxon>Pezizomycotina</taxon>
        <taxon>Dothideomycetes</taxon>
        <taxon>Dothideomycetidae</taxon>
        <taxon>Mycosphaerellales</taxon>
        <taxon>Teratosphaeriaceae</taxon>
        <taxon>Elasticomyces</taxon>
    </lineage>
</organism>
<reference evidence="2" key="1">
    <citation type="submission" date="2023-08" db="EMBL/GenBank/DDBJ databases">
        <title>Black Yeasts Isolated from many extreme environments.</title>
        <authorList>
            <person name="Coleine C."/>
            <person name="Stajich J.E."/>
            <person name="Selbmann L."/>
        </authorList>
    </citation>
    <scope>NUCLEOTIDE SEQUENCE</scope>
    <source>
        <strain evidence="2">CCFEE 5810</strain>
    </source>
</reference>
<comment type="caution">
    <text evidence="2">The sequence shown here is derived from an EMBL/GenBank/DDBJ whole genome shotgun (WGS) entry which is preliminary data.</text>
</comment>
<dbReference type="Proteomes" id="UP001310594">
    <property type="component" value="Unassembled WGS sequence"/>
</dbReference>
<evidence type="ECO:0000313" key="2">
    <source>
        <dbReference type="EMBL" id="KAK5700865.1"/>
    </source>
</evidence>
<gene>
    <name evidence="2" type="ORF">LTR97_005382</name>
</gene>
<evidence type="ECO:0000313" key="3">
    <source>
        <dbReference type="Proteomes" id="UP001310594"/>
    </source>
</evidence>
<dbReference type="AlphaFoldDB" id="A0AAN7W6Z4"/>
<feature type="region of interest" description="Disordered" evidence="1">
    <location>
        <begin position="1"/>
        <end position="46"/>
    </location>
</feature>